<evidence type="ECO:0000313" key="7">
    <source>
        <dbReference type="Proteomes" id="UP001144297"/>
    </source>
</evidence>
<comment type="similarity">
    <text evidence="1">Belongs to the 'phage' integrase family.</text>
</comment>
<dbReference type="InterPro" id="IPR010998">
    <property type="entry name" value="Integrase_recombinase_N"/>
</dbReference>
<evidence type="ECO:0000256" key="3">
    <source>
        <dbReference type="ARBA" id="ARBA00023125"/>
    </source>
</evidence>
<dbReference type="InterPro" id="IPR004107">
    <property type="entry name" value="Integrase_SAM-like_N"/>
</dbReference>
<organism evidence="6 7">
    <name type="scientific">Thermodesulfovibrio yellowstonii</name>
    <dbReference type="NCBI Taxonomy" id="28262"/>
    <lineage>
        <taxon>Bacteria</taxon>
        <taxon>Pseudomonadati</taxon>
        <taxon>Nitrospirota</taxon>
        <taxon>Thermodesulfovibrionia</taxon>
        <taxon>Thermodesulfovibrionales</taxon>
        <taxon>Thermodesulfovibrionaceae</taxon>
        <taxon>Thermodesulfovibrio</taxon>
    </lineage>
</organism>
<reference evidence="6" key="1">
    <citation type="submission" date="2022-12" db="EMBL/GenBank/DDBJ databases">
        <title>Reference genome sequencing for broad-spectrum identification of bacterial and archaeal isolates by mass spectrometry.</title>
        <authorList>
            <person name="Sekiguchi Y."/>
            <person name="Tourlousse D.M."/>
        </authorList>
    </citation>
    <scope>NUCLEOTIDE SEQUENCE</scope>
    <source>
        <strain evidence="6">TSL-P1</strain>
    </source>
</reference>
<evidence type="ECO:0000259" key="5">
    <source>
        <dbReference type="PROSITE" id="PS51898"/>
    </source>
</evidence>
<keyword evidence="2" id="KW-0229">DNA integration</keyword>
<comment type="caution">
    <text evidence="6">The sequence shown here is derived from an EMBL/GenBank/DDBJ whole genome shotgun (WGS) entry which is preliminary data.</text>
</comment>
<keyword evidence="4" id="KW-0233">DNA recombination</keyword>
<feature type="domain" description="Tyr recombinase" evidence="5">
    <location>
        <begin position="163"/>
        <end position="336"/>
    </location>
</feature>
<dbReference type="EMBL" id="BSDX01000001">
    <property type="protein sequence ID" value="GLI53958.1"/>
    <property type="molecule type" value="Genomic_DNA"/>
</dbReference>
<dbReference type="Gene3D" id="1.10.443.10">
    <property type="entry name" value="Intergrase catalytic core"/>
    <property type="match status" value="1"/>
</dbReference>
<evidence type="ECO:0000313" key="6">
    <source>
        <dbReference type="EMBL" id="GLI53958.1"/>
    </source>
</evidence>
<dbReference type="PROSITE" id="PS51898">
    <property type="entry name" value="TYR_RECOMBINASE"/>
    <property type="match status" value="1"/>
</dbReference>
<dbReference type="GO" id="GO:0006310">
    <property type="term" value="P:DNA recombination"/>
    <property type="evidence" value="ECO:0007669"/>
    <property type="project" value="UniProtKB-KW"/>
</dbReference>
<proteinExistence type="inferred from homology"/>
<evidence type="ECO:0000256" key="2">
    <source>
        <dbReference type="ARBA" id="ARBA00022908"/>
    </source>
</evidence>
<dbReference type="GO" id="GO:0003677">
    <property type="term" value="F:DNA binding"/>
    <property type="evidence" value="ECO:0007669"/>
    <property type="project" value="UniProtKB-KW"/>
</dbReference>
<dbReference type="PANTHER" id="PTHR30349">
    <property type="entry name" value="PHAGE INTEGRASE-RELATED"/>
    <property type="match status" value="1"/>
</dbReference>
<dbReference type="PANTHER" id="PTHR30349:SF64">
    <property type="entry name" value="PROPHAGE INTEGRASE INTD-RELATED"/>
    <property type="match status" value="1"/>
</dbReference>
<sequence>MSVRSYRNKPDKWLIDIRLGRKNRYYEVFEGTYEEAVIYEQELKKHLSQKDTKATKTISDIAFEYLDYVRIHQSEKTYKGKHRMLINHIIPFFGNFTFDLISPKLIDAYKAKRLKEMKDKGINGYRELNLELLCLSNLNKFAFERGYTDNLLKSIQKLPYKRKLPQPLDIETALKFMNAAKEEPFYYALFLCLYHAGMRKNEVFNLRWSDLFFEYNLIKVAKAKGNKERFVPMSSHLKQSLLTLKSLRTTANPLVFPSPVTGKPLTDVRKAIRRIAKRAGIERHIHPHQLRHTFATHLLEQGIDIRAIQALLGHEQITTTQIYTKVALPVLQKAIQTLEAICGDHVVTDVVTNSEEGLKINEPCRIRTCDPLIKSQLLYQLS</sequence>
<evidence type="ECO:0000256" key="4">
    <source>
        <dbReference type="ARBA" id="ARBA00023172"/>
    </source>
</evidence>
<dbReference type="AntiFam" id="ANF00012">
    <property type="entry name" value="tRNA translation"/>
</dbReference>
<keyword evidence="7" id="KW-1185">Reference proteome</keyword>
<name>A0A9W6LL51_9BACT</name>
<protein>
    <recommendedName>
        <fullName evidence="5">Tyr recombinase domain-containing protein</fullName>
    </recommendedName>
</protein>
<keyword evidence="3" id="KW-0238">DNA-binding</keyword>
<accession>A0A9W6LL51</accession>
<dbReference type="Gene3D" id="1.10.150.130">
    <property type="match status" value="1"/>
</dbReference>
<dbReference type="InterPro" id="IPR002104">
    <property type="entry name" value="Integrase_catalytic"/>
</dbReference>
<dbReference type="Pfam" id="PF14659">
    <property type="entry name" value="Phage_int_SAM_3"/>
    <property type="match status" value="1"/>
</dbReference>
<dbReference type="InterPro" id="IPR011010">
    <property type="entry name" value="DNA_brk_join_enz"/>
</dbReference>
<dbReference type="SUPFAM" id="SSF56349">
    <property type="entry name" value="DNA breaking-rejoining enzymes"/>
    <property type="match status" value="1"/>
</dbReference>
<dbReference type="Proteomes" id="UP001144297">
    <property type="component" value="Unassembled WGS sequence"/>
</dbReference>
<dbReference type="GO" id="GO:0015074">
    <property type="term" value="P:DNA integration"/>
    <property type="evidence" value="ECO:0007669"/>
    <property type="project" value="UniProtKB-KW"/>
</dbReference>
<dbReference type="Pfam" id="PF00589">
    <property type="entry name" value="Phage_integrase"/>
    <property type="match status" value="1"/>
</dbReference>
<evidence type="ECO:0000256" key="1">
    <source>
        <dbReference type="ARBA" id="ARBA00008857"/>
    </source>
</evidence>
<gene>
    <name evidence="6" type="ORF">TISLANDTSLP1_16510</name>
</gene>
<dbReference type="InterPro" id="IPR013762">
    <property type="entry name" value="Integrase-like_cat_sf"/>
</dbReference>
<dbReference type="AlphaFoldDB" id="A0A9W6LL51"/>
<dbReference type="InterPro" id="IPR050090">
    <property type="entry name" value="Tyrosine_recombinase_XerCD"/>
</dbReference>